<reference evidence="2" key="3">
    <citation type="submission" date="2016-03" db="UniProtKB">
        <authorList>
            <consortium name="EnsemblProtists"/>
        </authorList>
    </citation>
    <scope>IDENTIFICATION</scope>
</reference>
<dbReference type="HOGENOM" id="CLU_1312239_0_0_1"/>
<gene>
    <name evidence="1" type="ORF">GUITHDRAFT_117749</name>
</gene>
<dbReference type="Proteomes" id="UP000011087">
    <property type="component" value="Unassembled WGS sequence"/>
</dbReference>
<dbReference type="PaxDb" id="55529-EKX36079"/>
<organism evidence="1">
    <name type="scientific">Guillardia theta (strain CCMP2712)</name>
    <name type="common">Cryptophyte</name>
    <dbReference type="NCBI Taxonomy" id="905079"/>
    <lineage>
        <taxon>Eukaryota</taxon>
        <taxon>Cryptophyceae</taxon>
        <taxon>Pyrenomonadales</taxon>
        <taxon>Geminigeraceae</taxon>
        <taxon>Guillardia</taxon>
    </lineage>
</organism>
<dbReference type="RefSeq" id="XP_005823059.1">
    <property type="nucleotide sequence ID" value="XM_005823002.1"/>
</dbReference>
<proteinExistence type="predicted"/>
<dbReference type="AlphaFoldDB" id="L1IJH5"/>
<evidence type="ECO:0000313" key="1">
    <source>
        <dbReference type="EMBL" id="EKX36079.1"/>
    </source>
</evidence>
<evidence type="ECO:0000313" key="3">
    <source>
        <dbReference type="Proteomes" id="UP000011087"/>
    </source>
</evidence>
<reference evidence="3" key="2">
    <citation type="submission" date="2012-11" db="EMBL/GenBank/DDBJ databases">
        <authorList>
            <person name="Kuo A."/>
            <person name="Curtis B.A."/>
            <person name="Tanifuji G."/>
            <person name="Burki F."/>
            <person name="Gruber A."/>
            <person name="Irimia M."/>
            <person name="Maruyama S."/>
            <person name="Arias M.C."/>
            <person name="Ball S.G."/>
            <person name="Gile G.H."/>
            <person name="Hirakawa Y."/>
            <person name="Hopkins J.F."/>
            <person name="Rensing S.A."/>
            <person name="Schmutz J."/>
            <person name="Symeonidi A."/>
            <person name="Elias M."/>
            <person name="Eveleigh R.J."/>
            <person name="Herman E.K."/>
            <person name="Klute M.J."/>
            <person name="Nakayama T."/>
            <person name="Obornik M."/>
            <person name="Reyes-Prieto A."/>
            <person name="Armbrust E.V."/>
            <person name="Aves S.J."/>
            <person name="Beiko R.G."/>
            <person name="Coutinho P."/>
            <person name="Dacks J.B."/>
            <person name="Durnford D.G."/>
            <person name="Fast N.M."/>
            <person name="Green B.R."/>
            <person name="Grisdale C."/>
            <person name="Hempe F."/>
            <person name="Henrissat B."/>
            <person name="Hoppner M.P."/>
            <person name="Ishida K.-I."/>
            <person name="Kim E."/>
            <person name="Koreny L."/>
            <person name="Kroth P.G."/>
            <person name="Liu Y."/>
            <person name="Malik S.-B."/>
            <person name="Maier U.G."/>
            <person name="McRose D."/>
            <person name="Mock T."/>
            <person name="Neilson J.A."/>
            <person name="Onodera N.T."/>
            <person name="Poole A.M."/>
            <person name="Pritham E.J."/>
            <person name="Richards T.A."/>
            <person name="Rocap G."/>
            <person name="Roy S.W."/>
            <person name="Sarai C."/>
            <person name="Schaack S."/>
            <person name="Shirato S."/>
            <person name="Slamovits C.H."/>
            <person name="Spencer D.F."/>
            <person name="Suzuki S."/>
            <person name="Worden A.Z."/>
            <person name="Zauner S."/>
            <person name="Barry K."/>
            <person name="Bell C."/>
            <person name="Bharti A.K."/>
            <person name="Crow J.A."/>
            <person name="Grimwood J."/>
            <person name="Kramer R."/>
            <person name="Lindquist E."/>
            <person name="Lucas S."/>
            <person name="Salamov A."/>
            <person name="McFadden G.I."/>
            <person name="Lane C.E."/>
            <person name="Keeling P.J."/>
            <person name="Gray M.W."/>
            <person name="Grigoriev I.V."/>
            <person name="Archibald J.M."/>
        </authorList>
    </citation>
    <scope>NUCLEOTIDE SEQUENCE</scope>
    <source>
        <strain evidence="3">CCMP2712</strain>
    </source>
</reference>
<accession>L1IJH5</accession>
<dbReference type="EMBL" id="JH993079">
    <property type="protein sequence ID" value="EKX36079.1"/>
    <property type="molecule type" value="Genomic_DNA"/>
</dbReference>
<evidence type="ECO:0000313" key="2">
    <source>
        <dbReference type="EnsemblProtists" id="EKX36079"/>
    </source>
</evidence>
<keyword evidence="3" id="KW-1185">Reference proteome</keyword>
<reference evidence="1 3" key="1">
    <citation type="journal article" date="2012" name="Nature">
        <title>Algal genomes reveal evolutionary mosaicism and the fate of nucleomorphs.</title>
        <authorList>
            <consortium name="DOE Joint Genome Institute"/>
            <person name="Curtis B.A."/>
            <person name="Tanifuji G."/>
            <person name="Burki F."/>
            <person name="Gruber A."/>
            <person name="Irimia M."/>
            <person name="Maruyama S."/>
            <person name="Arias M.C."/>
            <person name="Ball S.G."/>
            <person name="Gile G.H."/>
            <person name="Hirakawa Y."/>
            <person name="Hopkins J.F."/>
            <person name="Kuo A."/>
            <person name="Rensing S.A."/>
            <person name="Schmutz J."/>
            <person name="Symeonidi A."/>
            <person name="Elias M."/>
            <person name="Eveleigh R.J."/>
            <person name="Herman E.K."/>
            <person name="Klute M.J."/>
            <person name="Nakayama T."/>
            <person name="Obornik M."/>
            <person name="Reyes-Prieto A."/>
            <person name="Armbrust E.V."/>
            <person name="Aves S.J."/>
            <person name="Beiko R.G."/>
            <person name="Coutinho P."/>
            <person name="Dacks J.B."/>
            <person name="Durnford D.G."/>
            <person name="Fast N.M."/>
            <person name="Green B.R."/>
            <person name="Grisdale C.J."/>
            <person name="Hempel F."/>
            <person name="Henrissat B."/>
            <person name="Hoppner M.P."/>
            <person name="Ishida K."/>
            <person name="Kim E."/>
            <person name="Koreny L."/>
            <person name="Kroth P.G."/>
            <person name="Liu Y."/>
            <person name="Malik S.B."/>
            <person name="Maier U.G."/>
            <person name="McRose D."/>
            <person name="Mock T."/>
            <person name="Neilson J.A."/>
            <person name="Onodera N.T."/>
            <person name="Poole A.M."/>
            <person name="Pritham E.J."/>
            <person name="Richards T.A."/>
            <person name="Rocap G."/>
            <person name="Roy S.W."/>
            <person name="Sarai C."/>
            <person name="Schaack S."/>
            <person name="Shirato S."/>
            <person name="Slamovits C.H."/>
            <person name="Spencer D.F."/>
            <person name="Suzuki S."/>
            <person name="Worden A.Z."/>
            <person name="Zauner S."/>
            <person name="Barry K."/>
            <person name="Bell C."/>
            <person name="Bharti A.K."/>
            <person name="Crow J.A."/>
            <person name="Grimwood J."/>
            <person name="Kramer R."/>
            <person name="Lindquist E."/>
            <person name="Lucas S."/>
            <person name="Salamov A."/>
            <person name="McFadden G.I."/>
            <person name="Lane C.E."/>
            <person name="Keeling P.J."/>
            <person name="Gray M.W."/>
            <person name="Grigoriev I.V."/>
            <person name="Archibald J.M."/>
        </authorList>
    </citation>
    <scope>NUCLEOTIDE SEQUENCE</scope>
    <source>
        <strain evidence="1 3">CCMP2712</strain>
    </source>
</reference>
<dbReference type="EnsemblProtists" id="EKX36079">
    <property type="protein sequence ID" value="EKX36079"/>
    <property type="gene ID" value="GUITHDRAFT_117749"/>
</dbReference>
<dbReference type="KEGG" id="gtt:GUITHDRAFT_117749"/>
<protein>
    <submittedName>
        <fullName evidence="1 2">Uncharacterized protein</fullName>
    </submittedName>
</protein>
<sequence>MDAYQRDGNLLESFGASVMMISSWSPPQDLLINIAFHYGNKHEQRTVDQILASVTSNDSFQEILMSCMSNLIPVRVEEQNHRLAAVLSFYTREKDRNRRDGTFAGPLRASIASRTRTRGGAEMKNRKHPVYSSQLSDIISRLVPKNLGVSLCMVPKIAEGALEGWTASSIQTDARELKAKKEWRIKTLHWSREECSWLWRLELKPNVFAA</sequence>
<dbReference type="GeneID" id="17292844"/>
<name>L1IJH5_GUITC</name>